<evidence type="ECO:0000259" key="2">
    <source>
        <dbReference type="Pfam" id="PF00849"/>
    </source>
</evidence>
<feature type="domain" description="Pseudouridine synthase RsuA/RluA-like" evidence="2">
    <location>
        <begin position="36"/>
        <end position="198"/>
    </location>
</feature>
<name>A0A1T4WWW0_9BACT</name>
<dbReference type="CDD" id="cd02869">
    <property type="entry name" value="PseudoU_synth_RluA_like"/>
    <property type="match status" value="1"/>
</dbReference>
<protein>
    <submittedName>
        <fullName evidence="3">23S rRNA pseudouridine1911/1915/1917 synthase</fullName>
    </submittedName>
</protein>
<dbReference type="PANTHER" id="PTHR21600">
    <property type="entry name" value="MITOCHONDRIAL RNA PSEUDOURIDINE SYNTHASE"/>
    <property type="match status" value="1"/>
</dbReference>
<dbReference type="EMBL" id="FUYE01000002">
    <property type="protein sequence ID" value="SKA81833.1"/>
    <property type="molecule type" value="Genomic_DNA"/>
</dbReference>
<accession>A0A1T4WWW0</accession>
<dbReference type="InterPro" id="IPR050188">
    <property type="entry name" value="RluA_PseudoU_synthase"/>
</dbReference>
<evidence type="ECO:0000313" key="4">
    <source>
        <dbReference type="Proteomes" id="UP000190774"/>
    </source>
</evidence>
<proteinExistence type="inferred from homology"/>
<sequence>MGQECPYLDIELDLSFPLLVQIAVNPDFTILDETDEYIVVDKPAPLQVHPSKPSDCRTLWHGLRDLLAYELANGGQISIINRLDRETSGVVLVAKNRTAARLFGIAMQERRIHKTYLAVVHGWPSWEEYDLEAPILRQGEVMETRIWVKQCVHRDGTPCQTRFRVLRRVNHPDIGPISLVEASPITGRMHQIRVHLAHLQHSIVGDKIYGRDENAYLEFIEKGWSDALKRTQFTPTHALHSNVLSHATIRKNWAADLPETLRDLLRSV</sequence>
<dbReference type="Proteomes" id="UP000190774">
    <property type="component" value="Unassembled WGS sequence"/>
</dbReference>
<evidence type="ECO:0000256" key="1">
    <source>
        <dbReference type="ARBA" id="ARBA00010876"/>
    </source>
</evidence>
<gene>
    <name evidence="3" type="ORF">SAMN02745166_00821</name>
</gene>
<evidence type="ECO:0000313" key="3">
    <source>
        <dbReference type="EMBL" id="SKA81833.1"/>
    </source>
</evidence>
<dbReference type="SUPFAM" id="SSF55120">
    <property type="entry name" value="Pseudouridine synthase"/>
    <property type="match status" value="1"/>
</dbReference>
<dbReference type="GO" id="GO:0000455">
    <property type="term" value="P:enzyme-directed rRNA pseudouridine synthesis"/>
    <property type="evidence" value="ECO:0007669"/>
    <property type="project" value="TreeGrafter"/>
</dbReference>
<dbReference type="InterPro" id="IPR020103">
    <property type="entry name" value="PsdUridine_synth_cat_dom_sf"/>
</dbReference>
<dbReference type="GO" id="GO:0003723">
    <property type="term" value="F:RNA binding"/>
    <property type="evidence" value="ECO:0007669"/>
    <property type="project" value="InterPro"/>
</dbReference>
<reference evidence="4" key="1">
    <citation type="submission" date="2017-02" db="EMBL/GenBank/DDBJ databases">
        <authorList>
            <person name="Varghese N."/>
            <person name="Submissions S."/>
        </authorList>
    </citation>
    <scope>NUCLEOTIDE SEQUENCE [LARGE SCALE GENOMIC DNA]</scope>
    <source>
        <strain evidence="4">ATCC 700200</strain>
    </source>
</reference>
<dbReference type="Gene3D" id="3.30.2350.10">
    <property type="entry name" value="Pseudouridine synthase"/>
    <property type="match status" value="1"/>
</dbReference>
<dbReference type="PANTHER" id="PTHR21600:SF87">
    <property type="entry name" value="RNA PSEUDOURIDYLATE SYNTHASE DOMAIN-CONTAINING PROTEIN 1"/>
    <property type="match status" value="1"/>
</dbReference>
<keyword evidence="4" id="KW-1185">Reference proteome</keyword>
<dbReference type="PROSITE" id="PS01129">
    <property type="entry name" value="PSI_RLU"/>
    <property type="match status" value="1"/>
</dbReference>
<dbReference type="STRING" id="48467.SAMN02745166_00821"/>
<dbReference type="AlphaFoldDB" id="A0A1T4WWW0"/>
<dbReference type="InterPro" id="IPR006145">
    <property type="entry name" value="PsdUridine_synth_RsuA/RluA"/>
</dbReference>
<dbReference type="GO" id="GO:0009982">
    <property type="term" value="F:pseudouridine synthase activity"/>
    <property type="evidence" value="ECO:0007669"/>
    <property type="project" value="InterPro"/>
</dbReference>
<organism evidence="3 4">
    <name type="scientific">Prosthecobacter debontii</name>
    <dbReference type="NCBI Taxonomy" id="48467"/>
    <lineage>
        <taxon>Bacteria</taxon>
        <taxon>Pseudomonadati</taxon>
        <taxon>Verrucomicrobiota</taxon>
        <taxon>Verrucomicrobiia</taxon>
        <taxon>Verrucomicrobiales</taxon>
        <taxon>Verrucomicrobiaceae</taxon>
        <taxon>Prosthecobacter</taxon>
    </lineage>
</organism>
<dbReference type="Pfam" id="PF00849">
    <property type="entry name" value="PseudoU_synth_2"/>
    <property type="match status" value="1"/>
</dbReference>
<dbReference type="GO" id="GO:0140098">
    <property type="term" value="F:catalytic activity, acting on RNA"/>
    <property type="evidence" value="ECO:0007669"/>
    <property type="project" value="UniProtKB-ARBA"/>
</dbReference>
<comment type="similarity">
    <text evidence="1">Belongs to the pseudouridine synthase RluA family.</text>
</comment>
<dbReference type="InterPro" id="IPR006224">
    <property type="entry name" value="PsdUridine_synth_RluA-like_CS"/>
</dbReference>